<evidence type="ECO:0000256" key="9">
    <source>
        <dbReference type="SAM" id="SignalP"/>
    </source>
</evidence>
<evidence type="ECO:0000256" key="4">
    <source>
        <dbReference type="ARBA" id="ARBA00022688"/>
    </source>
</evidence>
<dbReference type="FunFam" id="1.10.357.10:FF:000004">
    <property type="entry name" value="Ubiquinone biosynthesis protein COQ9, mitochondrial"/>
    <property type="match status" value="1"/>
</dbReference>
<dbReference type="GO" id="GO:0005743">
    <property type="term" value="C:mitochondrial inner membrane"/>
    <property type="evidence" value="ECO:0007669"/>
    <property type="project" value="TreeGrafter"/>
</dbReference>
<keyword evidence="12" id="KW-1185">Reference proteome</keyword>
<keyword evidence="6 8" id="KW-0446">Lipid-binding</keyword>
<dbReference type="NCBIfam" id="TIGR02396">
    <property type="entry name" value="diverge_rpsU"/>
    <property type="match status" value="1"/>
</dbReference>
<evidence type="ECO:0000256" key="6">
    <source>
        <dbReference type="ARBA" id="ARBA00023121"/>
    </source>
</evidence>
<gene>
    <name evidence="11" type="ORF">MNOR_LOCUS11963</name>
</gene>
<dbReference type="InterPro" id="IPR013718">
    <property type="entry name" value="COQ9_C"/>
</dbReference>
<comment type="caution">
    <text evidence="11">The sequence shown here is derived from an EMBL/GenBank/DDBJ whole genome shotgun (WGS) entry which is preliminary data.</text>
</comment>
<evidence type="ECO:0000259" key="10">
    <source>
        <dbReference type="Pfam" id="PF08511"/>
    </source>
</evidence>
<accession>A0AAV2QGV4</accession>
<evidence type="ECO:0000313" key="11">
    <source>
        <dbReference type="EMBL" id="CAL4082671.1"/>
    </source>
</evidence>
<comment type="similarity">
    <text evidence="3 8">Belongs to the COQ9 family.</text>
</comment>
<comment type="pathway">
    <text evidence="2 8">Cofactor biosynthesis; ubiquinone biosynthesis.</text>
</comment>
<keyword evidence="9" id="KW-0732">Signal</keyword>
<comment type="subcellular location">
    <subcellularLocation>
        <location evidence="1 8">Mitochondrion</location>
    </subcellularLocation>
</comment>
<feature type="signal peptide" evidence="9">
    <location>
        <begin position="1"/>
        <end position="19"/>
    </location>
</feature>
<evidence type="ECO:0000256" key="2">
    <source>
        <dbReference type="ARBA" id="ARBA00004749"/>
    </source>
</evidence>
<evidence type="ECO:0000256" key="8">
    <source>
        <dbReference type="RuleBase" id="RU366063"/>
    </source>
</evidence>
<evidence type="ECO:0000256" key="5">
    <source>
        <dbReference type="ARBA" id="ARBA00022946"/>
    </source>
</evidence>
<reference evidence="11 12" key="1">
    <citation type="submission" date="2024-05" db="EMBL/GenBank/DDBJ databases">
        <authorList>
            <person name="Wallberg A."/>
        </authorList>
    </citation>
    <scope>NUCLEOTIDE SEQUENCE [LARGE SCALE GENOMIC DNA]</scope>
</reference>
<feature type="domain" description="COQ9 C-terminal" evidence="10">
    <location>
        <begin position="178"/>
        <end position="247"/>
    </location>
</feature>
<proteinExistence type="inferred from homology"/>
<keyword evidence="4 8" id="KW-0831">Ubiquinone biosynthesis</keyword>
<evidence type="ECO:0000256" key="7">
    <source>
        <dbReference type="ARBA" id="ARBA00023128"/>
    </source>
</evidence>
<dbReference type="Proteomes" id="UP001497623">
    <property type="component" value="Unassembled WGS sequence"/>
</dbReference>
<name>A0AAV2QGV4_MEGNR</name>
<keyword evidence="7 8" id="KW-0496">Mitochondrion</keyword>
<feature type="non-terminal residue" evidence="11">
    <location>
        <position position="284"/>
    </location>
</feature>
<evidence type="ECO:0000256" key="1">
    <source>
        <dbReference type="ARBA" id="ARBA00004173"/>
    </source>
</evidence>
<dbReference type="GO" id="GO:0006744">
    <property type="term" value="P:ubiquinone biosynthetic process"/>
    <property type="evidence" value="ECO:0007669"/>
    <property type="project" value="UniProtKB-UniRule"/>
</dbReference>
<keyword evidence="5" id="KW-0809">Transit peptide</keyword>
<dbReference type="EMBL" id="CAXKWB010006405">
    <property type="protein sequence ID" value="CAL4082671.1"/>
    <property type="molecule type" value="Genomic_DNA"/>
</dbReference>
<dbReference type="PANTHER" id="PTHR21427:SF19">
    <property type="entry name" value="UBIQUINONE BIOSYNTHESIS PROTEIN COQ9, MITOCHONDRIAL"/>
    <property type="match status" value="1"/>
</dbReference>
<evidence type="ECO:0000256" key="3">
    <source>
        <dbReference type="ARBA" id="ARBA00010766"/>
    </source>
</evidence>
<organism evidence="11 12">
    <name type="scientific">Meganyctiphanes norvegica</name>
    <name type="common">Northern krill</name>
    <name type="synonym">Thysanopoda norvegica</name>
    <dbReference type="NCBI Taxonomy" id="48144"/>
    <lineage>
        <taxon>Eukaryota</taxon>
        <taxon>Metazoa</taxon>
        <taxon>Ecdysozoa</taxon>
        <taxon>Arthropoda</taxon>
        <taxon>Crustacea</taxon>
        <taxon>Multicrustacea</taxon>
        <taxon>Malacostraca</taxon>
        <taxon>Eumalacostraca</taxon>
        <taxon>Eucarida</taxon>
        <taxon>Euphausiacea</taxon>
        <taxon>Euphausiidae</taxon>
        <taxon>Meganyctiphanes</taxon>
    </lineage>
</organism>
<dbReference type="Gene3D" id="1.10.357.10">
    <property type="entry name" value="Tetracycline Repressor, domain 2"/>
    <property type="match status" value="1"/>
</dbReference>
<dbReference type="Pfam" id="PF08511">
    <property type="entry name" value="COQ9"/>
    <property type="match status" value="1"/>
</dbReference>
<dbReference type="PANTHER" id="PTHR21427">
    <property type="entry name" value="UBIQUINONE BIOSYNTHESIS PROTEIN COQ9, MITOCHONDRIAL"/>
    <property type="match status" value="1"/>
</dbReference>
<dbReference type="InterPro" id="IPR012762">
    <property type="entry name" value="Ubiq_biosynth_COQ9"/>
</dbReference>
<dbReference type="AlphaFoldDB" id="A0AAV2QGV4"/>
<dbReference type="GO" id="GO:0008289">
    <property type="term" value="F:lipid binding"/>
    <property type="evidence" value="ECO:0007669"/>
    <property type="project" value="UniProtKB-UniRule"/>
</dbReference>
<protein>
    <recommendedName>
        <fullName evidence="8">Ubiquinone biosynthesis protein</fullName>
    </recommendedName>
</protein>
<comment type="function">
    <text evidence="8">Membrane-associated protein that warps the membrane surface to access and bind aromatic isoprenes with high specificity, including ubiquinone (CoQ) isoprene intermediates and presents them directly to Coq7, therefore facilitating the Coq7-mediated hydroxylase step. Participates in the biosynthesis of coenzyme Q, also named ubiquinone, an essential lipid-soluble electron transporter for aerobic cellular respiration.</text>
</comment>
<sequence>MTALIWFLLMCSLRWTIRTHFYRYFATEYLVWSKKDMVKSLSASAGTVVFNNSSNTICLCYLDQTDRVWLLECSTVFNRLWSNEAVDHGAESLGYSGMAHGMFPEGGVALVNHFYSSCNDDLQQILKDKVKDVEENPENKRGTTAFIRDAVEIRLRMNLEYLDSWAYALALHANPTNAPNALRNVGTMLDHMWYYAGDRSTDFNWYTKRGLLGMVYKSSELCLLQDKSEDFKETWEFLDRRLSEIHNAANIFRNADHLAKDVKTLTEAGVITALNIFGMNSRSR</sequence>
<evidence type="ECO:0000313" key="12">
    <source>
        <dbReference type="Proteomes" id="UP001497623"/>
    </source>
</evidence>
<feature type="chain" id="PRO_5044010740" description="Ubiquinone biosynthesis protein" evidence="9">
    <location>
        <begin position="20"/>
        <end position="284"/>
    </location>
</feature>